<feature type="non-terminal residue" evidence="1">
    <location>
        <position position="1"/>
    </location>
</feature>
<protein>
    <submittedName>
        <fullName evidence="1">Uncharacterized protein</fullName>
    </submittedName>
</protein>
<dbReference type="Proteomes" id="UP000034054">
    <property type="component" value="Unassembled WGS sequence"/>
</dbReference>
<gene>
    <name evidence="1" type="ORF">UY76_C0034G0001</name>
</gene>
<proteinExistence type="predicted"/>
<reference evidence="1 2" key="1">
    <citation type="journal article" date="2015" name="Nature">
        <title>rRNA introns, odd ribosomes, and small enigmatic genomes across a large radiation of phyla.</title>
        <authorList>
            <person name="Brown C.T."/>
            <person name="Hug L.A."/>
            <person name="Thomas B.C."/>
            <person name="Sharon I."/>
            <person name="Castelle C.J."/>
            <person name="Singh A."/>
            <person name="Wilkins M.J."/>
            <person name="Williams K.H."/>
            <person name="Banfield J.F."/>
        </authorList>
    </citation>
    <scope>NUCLEOTIDE SEQUENCE [LARGE SCALE GENOMIC DNA]</scope>
</reference>
<organism evidence="1 2">
    <name type="scientific">Candidatus Uhrbacteria bacterium GW2011_GWA2_52_8d</name>
    <dbReference type="NCBI Taxonomy" id="1618979"/>
    <lineage>
        <taxon>Bacteria</taxon>
        <taxon>Candidatus Uhriibacteriota</taxon>
    </lineage>
</organism>
<sequence>GGCIKRTGSYYAIRLTTTSGGRIFDMHIVGYYTSGKLCLGFYESFKGWCWIDCTPSYSEVVDAVAKAVMVVGVSYATAYVIANIAAPFVVAAFAF</sequence>
<dbReference type="AlphaFoldDB" id="A0A0G2AI72"/>
<comment type="caution">
    <text evidence="1">The sequence shown here is derived from an EMBL/GenBank/DDBJ whole genome shotgun (WGS) entry which is preliminary data.</text>
</comment>
<name>A0A0G2AI72_9BACT</name>
<evidence type="ECO:0000313" key="1">
    <source>
        <dbReference type="EMBL" id="KKW32259.1"/>
    </source>
</evidence>
<accession>A0A0G2AI72</accession>
<evidence type="ECO:0000313" key="2">
    <source>
        <dbReference type="Proteomes" id="UP000034054"/>
    </source>
</evidence>
<dbReference type="EMBL" id="LCRH01000034">
    <property type="protein sequence ID" value="KKW32259.1"/>
    <property type="molecule type" value="Genomic_DNA"/>
</dbReference>